<evidence type="ECO:0000313" key="2">
    <source>
        <dbReference type="Proteomes" id="UP000503462"/>
    </source>
</evidence>
<dbReference type="Proteomes" id="UP000503462">
    <property type="component" value="Chromosome 2"/>
</dbReference>
<proteinExistence type="predicted"/>
<evidence type="ECO:0000313" key="1">
    <source>
        <dbReference type="EMBL" id="QIW97599.1"/>
    </source>
</evidence>
<reference evidence="1 2" key="1">
    <citation type="journal article" date="2016" name="Sci. Rep.">
        <title>Peltaster fructicola genome reveals evolution from an invasive phytopathogen to an ectophytic parasite.</title>
        <authorList>
            <person name="Xu C."/>
            <person name="Chen H."/>
            <person name="Gleason M.L."/>
            <person name="Xu J.R."/>
            <person name="Liu H."/>
            <person name="Zhang R."/>
            <person name="Sun G."/>
        </authorList>
    </citation>
    <scope>NUCLEOTIDE SEQUENCE [LARGE SCALE GENOMIC DNA]</scope>
    <source>
        <strain evidence="1 2">LNHT1506</strain>
    </source>
</reference>
<gene>
    <name evidence="1" type="ORF">AMS68_003117</name>
</gene>
<protein>
    <submittedName>
        <fullName evidence="1">Uncharacterized protein</fullName>
    </submittedName>
</protein>
<dbReference type="AlphaFoldDB" id="A0A6H0XT15"/>
<organism evidence="1 2">
    <name type="scientific">Peltaster fructicola</name>
    <dbReference type="NCBI Taxonomy" id="286661"/>
    <lineage>
        <taxon>Eukaryota</taxon>
        <taxon>Fungi</taxon>
        <taxon>Dikarya</taxon>
        <taxon>Ascomycota</taxon>
        <taxon>Pezizomycotina</taxon>
        <taxon>Dothideomycetes</taxon>
        <taxon>Dothideomycetes incertae sedis</taxon>
        <taxon>Peltaster</taxon>
    </lineage>
</organism>
<sequence length="154" mass="16770">MSSEALIASQEDIQPFFTIIEDAEGDIIHPQVHYVFSDDDPELLTSAAIEHPHRVVLIDTDGKSITNVSSLSPDWQAVRADISQAPSWGDEAAKGFMLRITGKEATTSPAGSLDELVASFDREMESLVELLGCEETKIAEQAQIKDESQHGSSE</sequence>
<dbReference type="OrthoDB" id="1681166at2759"/>
<name>A0A6H0XT15_9PEZI</name>
<dbReference type="EMBL" id="CP051140">
    <property type="protein sequence ID" value="QIW97599.1"/>
    <property type="molecule type" value="Genomic_DNA"/>
</dbReference>
<accession>A0A6H0XT15</accession>
<keyword evidence="2" id="KW-1185">Reference proteome</keyword>
<dbReference type="Gene3D" id="2.60.270.60">
    <property type="match status" value="1"/>
</dbReference>